<accession>A0A225AVB2</accession>
<organism evidence="2 3">
    <name type="scientific">Talaromyces atroroseus</name>
    <dbReference type="NCBI Taxonomy" id="1441469"/>
    <lineage>
        <taxon>Eukaryota</taxon>
        <taxon>Fungi</taxon>
        <taxon>Dikarya</taxon>
        <taxon>Ascomycota</taxon>
        <taxon>Pezizomycotina</taxon>
        <taxon>Eurotiomycetes</taxon>
        <taxon>Eurotiomycetidae</taxon>
        <taxon>Eurotiales</taxon>
        <taxon>Trichocomaceae</taxon>
        <taxon>Talaromyces</taxon>
        <taxon>Talaromyces sect. Trachyspermi</taxon>
    </lineage>
</organism>
<feature type="compositionally biased region" description="Basic and acidic residues" evidence="1">
    <location>
        <begin position="1"/>
        <end position="10"/>
    </location>
</feature>
<feature type="compositionally biased region" description="Basic and acidic residues" evidence="1">
    <location>
        <begin position="137"/>
        <end position="154"/>
    </location>
</feature>
<dbReference type="OrthoDB" id="4505337at2759"/>
<dbReference type="AlphaFoldDB" id="A0A225AVB2"/>
<dbReference type="RefSeq" id="XP_020117538.1">
    <property type="nucleotide sequence ID" value="XM_020261981.1"/>
</dbReference>
<feature type="non-terminal residue" evidence="2">
    <location>
        <position position="1"/>
    </location>
</feature>
<feature type="compositionally biased region" description="Pro residues" evidence="1">
    <location>
        <begin position="178"/>
        <end position="190"/>
    </location>
</feature>
<sequence>DSTNPERDESGASGPPVPERMGDDDALMVDSTNPERDESGASGPPAPEHMGDDDAPMVESANPKHDELGAPRPPAPKHMGDNNAPMVESTNPERDELDAPRPPAPEHIGDDNAPMVESANPERDKLGAPGPPAPEHLGNRPTRDTAQDHEEDDLASRADTAHRLLDMLQSKEQREKPQPTPIPDVQPTPAPIIQSTTNTTKTNVSQTKSHRNRHVKDRCAYARVMSNTNIQAVASLARYNKQNPHNEVQNNTSPVRAFFQYTLTQHLMQIDPVLFIIQHYLRPFFHKENALDPHTMAIPLPAIYAHPQTVSLSIWMYDPNWDGEDTYCTSLYGVVPIINQNSASMQYHTIPFRTSRAVALQFAKKCKELNNPLEFAPVPVRVNPNITIKVHQSQTQIFPVTEATVSTLSAVIWDRCIPITPYSKPHGHENEQILAYQVYFTHPEYKDTIRYPQLEKARANCHPLYTNTNRQAAQFIEIPDYYRLSYLTPLSGIDNLGRAILAQQP</sequence>
<gene>
    <name evidence="2" type="ORF">UA08_06880B</name>
</gene>
<dbReference type="Proteomes" id="UP000214365">
    <property type="component" value="Unassembled WGS sequence"/>
</dbReference>
<keyword evidence="3" id="KW-1185">Reference proteome</keyword>
<comment type="caution">
    <text evidence="2">The sequence shown here is derived from an EMBL/GenBank/DDBJ whole genome shotgun (WGS) entry which is preliminary data.</text>
</comment>
<name>A0A225AVB2_TALAT</name>
<feature type="region of interest" description="Disordered" evidence="1">
    <location>
        <begin position="170"/>
        <end position="214"/>
    </location>
</feature>
<protein>
    <submittedName>
        <fullName evidence="2">Uncharacterized protein</fullName>
    </submittedName>
</protein>
<reference evidence="2 3" key="1">
    <citation type="submission" date="2015-06" db="EMBL/GenBank/DDBJ databases">
        <title>Talaromyces atroroseus IBT 11181 draft genome.</title>
        <authorList>
            <person name="Rasmussen K.B."/>
            <person name="Rasmussen S."/>
            <person name="Petersen B."/>
            <person name="Sicheritz-Ponten T."/>
            <person name="Mortensen U.H."/>
            <person name="Thrane U."/>
        </authorList>
    </citation>
    <scope>NUCLEOTIDE SEQUENCE [LARGE SCALE GENOMIC DNA]</scope>
    <source>
        <strain evidence="2 3">IBT 11181</strain>
    </source>
</reference>
<evidence type="ECO:0000256" key="1">
    <source>
        <dbReference type="SAM" id="MobiDB-lite"/>
    </source>
</evidence>
<feature type="region of interest" description="Disordered" evidence="1">
    <location>
        <begin position="1"/>
        <end position="154"/>
    </location>
</feature>
<proteinExistence type="predicted"/>
<dbReference type="EMBL" id="LFMY01000011">
    <property type="protein sequence ID" value="OKL57417.1"/>
    <property type="molecule type" value="Genomic_DNA"/>
</dbReference>
<dbReference type="GeneID" id="31006636"/>
<evidence type="ECO:0000313" key="2">
    <source>
        <dbReference type="EMBL" id="OKL57417.1"/>
    </source>
</evidence>
<evidence type="ECO:0000313" key="3">
    <source>
        <dbReference type="Proteomes" id="UP000214365"/>
    </source>
</evidence>
<feature type="compositionally biased region" description="Low complexity" evidence="1">
    <location>
        <begin position="192"/>
        <end position="207"/>
    </location>
</feature>